<dbReference type="EMBL" id="BSUN01000001">
    <property type="protein sequence ID" value="GMA35316.1"/>
    <property type="molecule type" value="Genomic_DNA"/>
</dbReference>
<dbReference type="RefSeq" id="WP_284327906.1">
    <property type="nucleotide sequence ID" value="NZ_BSUN01000001.1"/>
</dbReference>
<gene>
    <name evidence="2" type="ORF">GCM10025876_15200</name>
</gene>
<name>A0ABQ6ID36_9MICO</name>
<feature type="compositionally biased region" description="Low complexity" evidence="1">
    <location>
        <begin position="379"/>
        <end position="391"/>
    </location>
</feature>
<evidence type="ECO:0000256" key="1">
    <source>
        <dbReference type="SAM" id="MobiDB-lite"/>
    </source>
</evidence>
<dbReference type="SUPFAM" id="SSF54211">
    <property type="entry name" value="Ribosomal protein S5 domain 2-like"/>
    <property type="match status" value="1"/>
</dbReference>
<protein>
    <submittedName>
        <fullName evidence="2">Uncharacterized protein</fullName>
    </submittedName>
</protein>
<organism evidence="2 3">
    <name type="scientific">Demequina litorisediminis</name>
    <dbReference type="NCBI Taxonomy" id="1849022"/>
    <lineage>
        <taxon>Bacteria</taxon>
        <taxon>Bacillati</taxon>
        <taxon>Actinomycetota</taxon>
        <taxon>Actinomycetes</taxon>
        <taxon>Micrococcales</taxon>
        <taxon>Demequinaceae</taxon>
        <taxon>Demequina</taxon>
    </lineage>
</organism>
<keyword evidence="3" id="KW-1185">Reference proteome</keyword>
<comment type="caution">
    <text evidence="2">The sequence shown here is derived from an EMBL/GenBank/DDBJ whole genome shotgun (WGS) entry which is preliminary data.</text>
</comment>
<feature type="region of interest" description="Disordered" evidence="1">
    <location>
        <begin position="359"/>
        <end position="391"/>
    </location>
</feature>
<accession>A0ABQ6ID36</accession>
<evidence type="ECO:0000313" key="2">
    <source>
        <dbReference type="EMBL" id="GMA35316.1"/>
    </source>
</evidence>
<feature type="region of interest" description="Disordered" evidence="1">
    <location>
        <begin position="317"/>
        <end position="342"/>
    </location>
</feature>
<evidence type="ECO:0000313" key="3">
    <source>
        <dbReference type="Proteomes" id="UP001157125"/>
    </source>
</evidence>
<proteinExistence type="predicted"/>
<feature type="compositionally biased region" description="Basic and acidic residues" evidence="1">
    <location>
        <begin position="330"/>
        <end position="342"/>
    </location>
</feature>
<reference evidence="3" key="1">
    <citation type="journal article" date="2019" name="Int. J. Syst. Evol. Microbiol.">
        <title>The Global Catalogue of Microorganisms (GCM) 10K type strain sequencing project: providing services to taxonomists for standard genome sequencing and annotation.</title>
        <authorList>
            <consortium name="The Broad Institute Genomics Platform"/>
            <consortium name="The Broad Institute Genome Sequencing Center for Infectious Disease"/>
            <person name="Wu L."/>
            <person name="Ma J."/>
        </authorList>
    </citation>
    <scope>NUCLEOTIDE SEQUENCE [LARGE SCALE GENOMIC DNA]</scope>
    <source>
        <strain evidence="3">NBRC 112299</strain>
    </source>
</reference>
<dbReference type="InterPro" id="IPR020568">
    <property type="entry name" value="Ribosomal_Su5_D2-typ_SF"/>
</dbReference>
<sequence length="391" mass="41935">MARAAGGDPDPAWGVRIHPATAEAPFVLADDGIGLAAGEIEDLLATVGRRLQARHARPAPRRLSGPFRHRPAEPASWWPMRFASSATRPVTAPWCGPGAPTAPTPSRSLSDVQTEAIDIGTRVTLAPSAERIALLGERRVRELATEYGEFLPLPVSVGAHDGPITSLTTAPPFLPGGDREAALAYGETLLGHRPLDVIDLTIRATGTTGVAYVLAKPLAGRGHRGARVYLGRMLLNADEQAIVPEWGFFLLPVVTSDHLTPTASREQLVKDDAVDTTRDGIAAAFRAWVKRVATTNRPLLDAFLRAHDQAIRAACVDDEQAPSRARPLPHVRDDGGGAHPRVDRVCGRTRALRLGPRRVPHAGRHACPRHPGQRRLHAPRGGAARRPASLQ</sequence>
<feature type="compositionally biased region" description="Basic residues" evidence="1">
    <location>
        <begin position="359"/>
        <end position="378"/>
    </location>
</feature>
<dbReference type="Proteomes" id="UP001157125">
    <property type="component" value="Unassembled WGS sequence"/>
</dbReference>
<dbReference type="Gene3D" id="3.30.230.80">
    <property type="match status" value="1"/>
</dbReference>